<evidence type="ECO:0000313" key="3">
    <source>
        <dbReference type="EMBL" id="CAJ1955319.1"/>
    </source>
</evidence>
<feature type="compositionally biased region" description="Basic and acidic residues" evidence="1">
    <location>
        <begin position="57"/>
        <end position="90"/>
    </location>
</feature>
<feature type="chain" id="PRO_5042253321" description="Subtilisin" evidence="2">
    <location>
        <begin position="24"/>
        <end position="211"/>
    </location>
</feature>
<evidence type="ECO:0000313" key="4">
    <source>
        <dbReference type="Proteomes" id="UP001295423"/>
    </source>
</evidence>
<gene>
    <name evidence="3" type="ORF">CYCCA115_LOCUS15693</name>
</gene>
<evidence type="ECO:0000256" key="2">
    <source>
        <dbReference type="SAM" id="SignalP"/>
    </source>
</evidence>
<keyword evidence="4" id="KW-1185">Reference proteome</keyword>
<dbReference type="Proteomes" id="UP001295423">
    <property type="component" value="Unassembled WGS sequence"/>
</dbReference>
<accession>A0AAD2JJG3</accession>
<protein>
    <recommendedName>
        <fullName evidence="5">Subtilisin</fullName>
    </recommendedName>
</protein>
<comment type="caution">
    <text evidence="3">The sequence shown here is derived from an EMBL/GenBank/DDBJ whole genome shotgun (WGS) entry which is preliminary data.</text>
</comment>
<dbReference type="EMBL" id="CAKOGP040001881">
    <property type="protein sequence ID" value="CAJ1955319.1"/>
    <property type="molecule type" value="Genomic_DNA"/>
</dbReference>
<evidence type="ECO:0008006" key="5">
    <source>
        <dbReference type="Google" id="ProtNLM"/>
    </source>
</evidence>
<keyword evidence="2" id="KW-0732">Signal</keyword>
<evidence type="ECO:0000256" key="1">
    <source>
        <dbReference type="SAM" id="MobiDB-lite"/>
    </source>
</evidence>
<proteinExistence type="predicted"/>
<name>A0AAD2JJG3_9STRA</name>
<reference evidence="3" key="1">
    <citation type="submission" date="2023-08" db="EMBL/GenBank/DDBJ databases">
        <authorList>
            <person name="Audoor S."/>
            <person name="Bilcke G."/>
        </authorList>
    </citation>
    <scope>NUCLEOTIDE SEQUENCE</scope>
</reference>
<dbReference type="AlphaFoldDB" id="A0AAD2JJG3"/>
<feature type="signal peptide" evidence="2">
    <location>
        <begin position="1"/>
        <end position="23"/>
    </location>
</feature>
<feature type="region of interest" description="Disordered" evidence="1">
    <location>
        <begin position="37"/>
        <end position="90"/>
    </location>
</feature>
<organism evidence="3 4">
    <name type="scientific">Cylindrotheca closterium</name>
    <dbReference type="NCBI Taxonomy" id="2856"/>
    <lineage>
        <taxon>Eukaryota</taxon>
        <taxon>Sar</taxon>
        <taxon>Stramenopiles</taxon>
        <taxon>Ochrophyta</taxon>
        <taxon>Bacillariophyta</taxon>
        <taxon>Bacillariophyceae</taxon>
        <taxon>Bacillariophycidae</taxon>
        <taxon>Bacillariales</taxon>
        <taxon>Bacillariaceae</taxon>
        <taxon>Cylindrotheca</taxon>
    </lineage>
</organism>
<sequence length="211" mass="24167">MTKSMKLVCCMLLLLSVVDYARAFSAPPLEAGRTIRQNNVNRQRGRSPFDMVTIEAPTKEDIERETRRRQGGDDDSIGDKEENFEDELRTKGPLEWLEDAEASREMDDPYHILLLGQTFEKPKITVPYVSNTLQYVLEMPEDEATELSQFSFENGMSCLGTWPREECLTLGRQLQVRDIVCRVVPFCEGGQRGWQAKDADEAGYFNARDMQ</sequence>